<protein>
    <submittedName>
        <fullName evidence="2">Uncharacterized protein</fullName>
    </submittedName>
</protein>
<evidence type="ECO:0000313" key="3">
    <source>
        <dbReference type="Proteomes" id="UP000270094"/>
    </source>
</evidence>
<keyword evidence="3" id="KW-1185">Reference proteome</keyword>
<gene>
    <name evidence="2" type="ORF">SVUK_LOCUS2788</name>
</gene>
<dbReference type="AlphaFoldDB" id="A0A3P7I4V3"/>
<proteinExistence type="predicted"/>
<evidence type="ECO:0000256" key="1">
    <source>
        <dbReference type="SAM" id="MobiDB-lite"/>
    </source>
</evidence>
<accession>A0A3P7I4V3</accession>
<sequence length="76" mass="8910">MVRQKALVKAVRRRRNPSERRNERSCSPIADPPRPHRGIDWLEEKRRLERALTIPGTSSIRNALIHANELRIFVFA</sequence>
<organism evidence="2 3">
    <name type="scientific">Strongylus vulgaris</name>
    <name type="common">Blood worm</name>
    <dbReference type="NCBI Taxonomy" id="40348"/>
    <lineage>
        <taxon>Eukaryota</taxon>
        <taxon>Metazoa</taxon>
        <taxon>Ecdysozoa</taxon>
        <taxon>Nematoda</taxon>
        <taxon>Chromadorea</taxon>
        <taxon>Rhabditida</taxon>
        <taxon>Rhabditina</taxon>
        <taxon>Rhabditomorpha</taxon>
        <taxon>Strongyloidea</taxon>
        <taxon>Strongylidae</taxon>
        <taxon>Strongylus</taxon>
    </lineage>
</organism>
<dbReference type="Proteomes" id="UP000270094">
    <property type="component" value="Unassembled WGS sequence"/>
</dbReference>
<feature type="region of interest" description="Disordered" evidence="1">
    <location>
        <begin position="1"/>
        <end position="37"/>
    </location>
</feature>
<reference evidence="2 3" key="1">
    <citation type="submission" date="2018-11" db="EMBL/GenBank/DDBJ databases">
        <authorList>
            <consortium name="Pathogen Informatics"/>
        </authorList>
    </citation>
    <scope>NUCLEOTIDE SEQUENCE [LARGE SCALE GENOMIC DNA]</scope>
</reference>
<name>A0A3P7I4V3_STRVU</name>
<evidence type="ECO:0000313" key="2">
    <source>
        <dbReference type="EMBL" id="VDM67790.1"/>
    </source>
</evidence>
<dbReference type="EMBL" id="UYYB01006543">
    <property type="protein sequence ID" value="VDM67790.1"/>
    <property type="molecule type" value="Genomic_DNA"/>
</dbReference>